<dbReference type="STRING" id="1447883.A0A2B7Z415"/>
<evidence type="ECO:0000256" key="3">
    <source>
        <dbReference type="ARBA" id="ARBA00022989"/>
    </source>
</evidence>
<evidence type="ECO:0000256" key="1">
    <source>
        <dbReference type="ARBA" id="ARBA00004370"/>
    </source>
</evidence>
<proteinExistence type="predicted"/>
<sequence length="129" mass="14358">MEKHNPNGLRANWKAVTACVLMSFCPFQYGLDFGLIGGLQAMIGFLKNTRAAKIGTCFRYSGTLHRKRHGGWNFSPVRQQLISSLMILGAFISSAATGIMATARLIIDCHVNEHQAPSPRFWEERPAHL</sequence>
<comment type="caution">
    <text evidence="6">The sequence shown here is derived from an EMBL/GenBank/DDBJ whole genome shotgun (WGS) entry which is preliminary data.</text>
</comment>
<keyword evidence="4 5" id="KW-0472">Membrane</keyword>
<dbReference type="EMBL" id="PDNA01000004">
    <property type="protein sequence ID" value="PGH27802.1"/>
    <property type="molecule type" value="Genomic_DNA"/>
</dbReference>
<dbReference type="AlphaFoldDB" id="A0A2B7Z415"/>
<keyword evidence="2 5" id="KW-0812">Transmembrane</keyword>
<dbReference type="InterPro" id="IPR005828">
    <property type="entry name" value="MFS_sugar_transport-like"/>
</dbReference>
<organism evidence="6 7">
    <name type="scientific">Polytolypa hystricis (strain UAMH7299)</name>
    <dbReference type="NCBI Taxonomy" id="1447883"/>
    <lineage>
        <taxon>Eukaryota</taxon>
        <taxon>Fungi</taxon>
        <taxon>Dikarya</taxon>
        <taxon>Ascomycota</taxon>
        <taxon>Pezizomycotina</taxon>
        <taxon>Eurotiomycetes</taxon>
        <taxon>Eurotiomycetidae</taxon>
        <taxon>Onygenales</taxon>
        <taxon>Onygenales incertae sedis</taxon>
        <taxon>Polytolypa</taxon>
    </lineage>
</organism>
<dbReference type="InterPro" id="IPR036259">
    <property type="entry name" value="MFS_trans_sf"/>
</dbReference>
<gene>
    <name evidence="6" type="ORF">AJ80_00590</name>
</gene>
<evidence type="ECO:0000256" key="2">
    <source>
        <dbReference type="ARBA" id="ARBA00022692"/>
    </source>
</evidence>
<evidence type="ECO:0000256" key="5">
    <source>
        <dbReference type="SAM" id="Phobius"/>
    </source>
</evidence>
<evidence type="ECO:0000313" key="6">
    <source>
        <dbReference type="EMBL" id="PGH27802.1"/>
    </source>
</evidence>
<dbReference type="GO" id="GO:0022857">
    <property type="term" value="F:transmembrane transporter activity"/>
    <property type="evidence" value="ECO:0007669"/>
    <property type="project" value="InterPro"/>
</dbReference>
<evidence type="ECO:0000256" key="4">
    <source>
        <dbReference type="ARBA" id="ARBA00023136"/>
    </source>
</evidence>
<keyword evidence="7" id="KW-1185">Reference proteome</keyword>
<feature type="transmembrane region" description="Helical" evidence="5">
    <location>
        <begin position="85"/>
        <end position="107"/>
    </location>
</feature>
<evidence type="ECO:0008006" key="8">
    <source>
        <dbReference type="Google" id="ProtNLM"/>
    </source>
</evidence>
<dbReference type="Gene3D" id="1.20.1250.20">
    <property type="entry name" value="MFS general substrate transporter like domains"/>
    <property type="match status" value="1"/>
</dbReference>
<dbReference type="GO" id="GO:0016020">
    <property type="term" value="C:membrane"/>
    <property type="evidence" value="ECO:0007669"/>
    <property type="project" value="UniProtKB-SubCell"/>
</dbReference>
<evidence type="ECO:0000313" key="7">
    <source>
        <dbReference type="Proteomes" id="UP000224634"/>
    </source>
</evidence>
<keyword evidence="3 5" id="KW-1133">Transmembrane helix</keyword>
<accession>A0A2B7Z415</accession>
<protein>
    <recommendedName>
        <fullName evidence="8">Major facilitator superfamily (MFS) profile domain-containing protein</fullName>
    </recommendedName>
</protein>
<comment type="subcellular location">
    <subcellularLocation>
        <location evidence="1">Membrane</location>
    </subcellularLocation>
</comment>
<dbReference type="Proteomes" id="UP000224634">
    <property type="component" value="Unassembled WGS sequence"/>
</dbReference>
<dbReference type="Pfam" id="PF00083">
    <property type="entry name" value="Sugar_tr"/>
    <property type="match status" value="1"/>
</dbReference>
<dbReference type="OrthoDB" id="6133115at2759"/>
<reference evidence="6 7" key="1">
    <citation type="submission" date="2017-10" db="EMBL/GenBank/DDBJ databases">
        <title>Comparative genomics in systemic dimorphic fungi from Ajellomycetaceae.</title>
        <authorList>
            <person name="Munoz J.F."/>
            <person name="Mcewen J.G."/>
            <person name="Clay O.K."/>
            <person name="Cuomo C.A."/>
        </authorList>
    </citation>
    <scope>NUCLEOTIDE SEQUENCE [LARGE SCALE GENOMIC DNA]</scope>
    <source>
        <strain evidence="6 7">UAMH7299</strain>
    </source>
</reference>
<name>A0A2B7Z415_POLH7</name>